<organism evidence="2 3">
    <name type="scientific">Streptomyces coffeae</name>
    <dbReference type="NCBI Taxonomy" id="621382"/>
    <lineage>
        <taxon>Bacteria</taxon>
        <taxon>Bacillati</taxon>
        <taxon>Actinomycetota</taxon>
        <taxon>Actinomycetes</taxon>
        <taxon>Kitasatosporales</taxon>
        <taxon>Streptomycetaceae</taxon>
        <taxon>Streptomyces</taxon>
    </lineage>
</organism>
<dbReference type="EMBL" id="JAERRF010000031">
    <property type="protein sequence ID" value="MBL1101625.1"/>
    <property type="molecule type" value="Genomic_DNA"/>
</dbReference>
<dbReference type="Pfam" id="PF04149">
    <property type="entry name" value="DUF397"/>
    <property type="match status" value="1"/>
</dbReference>
<evidence type="ECO:0000313" key="3">
    <source>
        <dbReference type="Proteomes" id="UP000634229"/>
    </source>
</evidence>
<gene>
    <name evidence="2" type="ORF">JK363_34260</name>
</gene>
<comment type="caution">
    <text evidence="2">The sequence shown here is derived from an EMBL/GenBank/DDBJ whole genome shotgun (WGS) entry which is preliminary data.</text>
</comment>
<reference evidence="2 3" key="1">
    <citation type="submission" date="2021-01" db="EMBL/GenBank/DDBJ databases">
        <title>WGS of actinomycetes isolated from Thailand.</title>
        <authorList>
            <person name="Thawai C."/>
        </authorList>
    </citation>
    <scope>NUCLEOTIDE SEQUENCE [LARGE SCALE GENOMIC DNA]</scope>
    <source>
        <strain evidence="2 3">CA1R205</strain>
    </source>
</reference>
<dbReference type="Proteomes" id="UP000634229">
    <property type="component" value="Unassembled WGS sequence"/>
</dbReference>
<evidence type="ECO:0000313" key="2">
    <source>
        <dbReference type="EMBL" id="MBL1101625.1"/>
    </source>
</evidence>
<dbReference type="InterPro" id="IPR007278">
    <property type="entry name" value="DUF397"/>
</dbReference>
<feature type="domain" description="DUF397" evidence="1">
    <location>
        <begin position="5"/>
        <end position="58"/>
    </location>
</feature>
<sequence length="68" mass="7336">MTQLDWQRAPAGDGEPGAARLEVAVDPDGRIHLRESDAPQTVVITTPAKWIAFVKGVKAGEFDDFTEG</sequence>
<dbReference type="RefSeq" id="WP_201881311.1">
    <property type="nucleotide sequence ID" value="NZ_JAERRF010000031.1"/>
</dbReference>
<evidence type="ECO:0000259" key="1">
    <source>
        <dbReference type="Pfam" id="PF04149"/>
    </source>
</evidence>
<name>A0ABS1NNT6_9ACTN</name>
<protein>
    <submittedName>
        <fullName evidence="2">DUF397 domain-containing protein</fullName>
    </submittedName>
</protein>
<keyword evidence="3" id="KW-1185">Reference proteome</keyword>
<accession>A0ABS1NNT6</accession>
<proteinExistence type="predicted"/>